<evidence type="ECO:0000313" key="2">
    <source>
        <dbReference type="Proteomes" id="UP001499974"/>
    </source>
</evidence>
<protein>
    <recommendedName>
        <fullName evidence="3">Lipoprotein</fullName>
    </recommendedName>
</protein>
<dbReference type="Proteomes" id="UP001499974">
    <property type="component" value="Unassembled WGS sequence"/>
</dbReference>
<dbReference type="SUPFAM" id="SSF51004">
    <property type="entry name" value="C-terminal (heme d1) domain of cytochrome cd1-nitrite reductase"/>
    <property type="match status" value="1"/>
</dbReference>
<dbReference type="InterPro" id="IPR011048">
    <property type="entry name" value="Haem_d1_sf"/>
</dbReference>
<gene>
    <name evidence="1" type="ORF">GCM10023349_13500</name>
</gene>
<comment type="caution">
    <text evidence="1">The sequence shown here is derived from an EMBL/GenBank/DDBJ whole genome shotgun (WGS) entry which is preliminary data.</text>
</comment>
<name>A0ABP8X3D6_9ACTN</name>
<organism evidence="1 2">
    <name type="scientific">Nocardioides conyzicola</name>
    <dbReference type="NCBI Taxonomy" id="1651781"/>
    <lineage>
        <taxon>Bacteria</taxon>
        <taxon>Bacillati</taxon>
        <taxon>Actinomycetota</taxon>
        <taxon>Actinomycetes</taxon>
        <taxon>Propionibacteriales</taxon>
        <taxon>Nocardioidaceae</taxon>
        <taxon>Nocardioides</taxon>
    </lineage>
</organism>
<accession>A0ABP8X3D6</accession>
<evidence type="ECO:0008006" key="3">
    <source>
        <dbReference type="Google" id="ProtNLM"/>
    </source>
</evidence>
<evidence type="ECO:0000313" key="1">
    <source>
        <dbReference type="EMBL" id="GAA4698634.1"/>
    </source>
</evidence>
<keyword evidence="2" id="KW-1185">Reference proteome</keyword>
<reference evidence="2" key="1">
    <citation type="journal article" date="2019" name="Int. J. Syst. Evol. Microbiol.">
        <title>The Global Catalogue of Microorganisms (GCM) 10K type strain sequencing project: providing services to taxonomists for standard genome sequencing and annotation.</title>
        <authorList>
            <consortium name="The Broad Institute Genomics Platform"/>
            <consortium name="The Broad Institute Genome Sequencing Center for Infectious Disease"/>
            <person name="Wu L."/>
            <person name="Ma J."/>
        </authorList>
    </citation>
    <scope>NUCLEOTIDE SEQUENCE [LARGE SCALE GENOMIC DNA]</scope>
    <source>
        <strain evidence="2">JCM 18531</strain>
    </source>
</reference>
<sequence>MGLLLGLVLVAGCGDRTTEPSGMREPTGQPRPVVLEPGQLVWAQRSTIHVGEKTYDVSPQLVQSMSWTPYGLYLRLTKDPDNGPFHESFFDGTTLEPVRDVYAFDRVITSPSGRLAAWVERNGPKRPAGRVAQAVVVDTATGERVYENADGMGGEKGDDLADRYEELSPGVIDLTDERLVWRNAEGSGAIVTSDLTTGESTTSEHGPRLEPTTGYDFWSPDGRYRVDARTTGKLRVRHRQVDFGHRFQTQGGWLDDHTMLVLAQDRFPMSFDSTVPDTIPGYLLACDLDAATCKQLLEVKGAREVVFPGVDAEY</sequence>
<proteinExistence type="predicted"/>
<dbReference type="EMBL" id="BAABKM010000002">
    <property type="protein sequence ID" value="GAA4698634.1"/>
    <property type="molecule type" value="Genomic_DNA"/>
</dbReference>